<dbReference type="PANTHER" id="PTHR43169">
    <property type="entry name" value="EXSB FAMILY PROTEIN"/>
    <property type="match status" value="1"/>
</dbReference>
<feature type="active site" description="Nucleophile and sulfur donor" evidence="1">
    <location>
        <position position="176"/>
    </location>
</feature>
<dbReference type="InterPro" id="IPR014729">
    <property type="entry name" value="Rossmann-like_a/b/a_fold"/>
</dbReference>
<dbReference type="AlphaFoldDB" id="A0A1M5CIV6"/>
<dbReference type="Gene3D" id="3.40.50.620">
    <property type="entry name" value="HUPs"/>
    <property type="match status" value="1"/>
</dbReference>
<name>A0A1M5CIV6_9FIRM</name>
<sequence length="270" mass="30211">MVELEQKLKDLREILKRYGSVLVAFSGGVDSTLLLKIAAEELPSRVLAVTAVSDTFTSEELERAKKMAQEFDVEHLVIQSDEMSDERFVANPPERCYYCKHIRFSKLLEIARARGIETVIDGANIDDLADFRPGSKAVEELGVKSPLQEAGFTKAEIRELSCRLGLLTWNVPAVACLASRIPYGEAITKEKLLAVKAGEDFLKSLGFSPCRLRAHGNLARIEISKNQFADLLSRQEEVTNYLKKLNFTYITLDMMGLRSGSMNETLKESM</sequence>
<feature type="domain" description="Asparagine synthetase" evidence="2">
    <location>
        <begin position="20"/>
        <end position="86"/>
    </location>
</feature>
<dbReference type="STRING" id="1121429.SAMN02745133_02938"/>
<evidence type="ECO:0000313" key="4">
    <source>
        <dbReference type="Proteomes" id="UP000184148"/>
    </source>
</evidence>
<dbReference type="PANTHER" id="PTHR43169:SF2">
    <property type="entry name" value="NAD_GMP SYNTHASE DOMAIN-CONTAINING PROTEIN"/>
    <property type="match status" value="1"/>
</dbReference>
<dbReference type="SUPFAM" id="SSF52402">
    <property type="entry name" value="Adenine nucleotide alpha hydrolases-like"/>
    <property type="match status" value="1"/>
</dbReference>
<dbReference type="CDD" id="cd01990">
    <property type="entry name" value="LarE-like"/>
    <property type="match status" value="1"/>
</dbReference>
<dbReference type="GO" id="GO:0016783">
    <property type="term" value="F:sulfurtransferase activity"/>
    <property type="evidence" value="ECO:0007669"/>
    <property type="project" value="InterPro"/>
</dbReference>
<dbReference type="Pfam" id="PF00733">
    <property type="entry name" value="Asn_synthase"/>
    <property type="match status" value="1"/>
</dbReference>
<evidence type="ECO:0000256" key="1">
    <source>
        <dbReference type="PIRSR" id="PIRSR006661-1"/>
    </source>
</evidence>
<dbReference type="GO" id="GO:0004066">
    <property type="term" value="F:asparagine synthase (glutamine-hydrolyzing) activity"/>
    <property type="evidence" value="ECO:0007669"/>
    <property type="project" value="InterPro"/>
</dbReference>
<proteinExistence type="predicted"/>
<keyword evidence="4" id="KW-1185">Reference proteome</keyword>
<reference evidence="4" key="1">
    <citation type="submission" date="2016-11" db="EMBL/GenBank/DDBJ databases">
        <authorList>
            <person name="Varghese N."/>
            <person name="Submissions S."/>
        </authorList>
    </citation>
    <scope>NUCLEOTIDE SEQUENCE [LARGE SCALE GENOMIC DNA]</scope>
    <source>
        <strain evidence="4">DSM 12395</strain>
    </source>
</reference>
<dbReference type="Proteomes" id="UP000184148">
    <property type="component" value="Unassembled WGS sequence"/>
</dbReference>
<gene>
    <name evidence="3" type="ORF">SAMN02745133_02938</name>
</gene>
<dbReference type="NCBIfam" id="TIGR00268">
    <property type="entry name" value="ATP-dependent sacrificial sulfur transferase LarE"/>
    <property type="match status" value="1"/>
</dbReference>
<dbReference type="InterPro" id="IPR001962">
    <property type="entry name" value="Asn_synthase"/>
</dbReference>
<dbReference type="GO" id="GO:0006529">
    <property type="term" value="P:asparagine biosynthetic process"/>
    <property type="evidence" value="ECO:0007669"/>
    <property type="project" value="InterPro"/>
</dbReference>
<dbReference type="RefSeq" id="WP_073240107.1">
    <property type="nucleotide sequence ID" value="NZ_FQUY01000033.1"/>
</dbReference>
<dbReference type="InterPro" id="IPR005232">
    <property type="entry name" value="LarE"/>
</dbReference>
<organism evidence="3 4">
    <name type="scientific">Desulforamulus putei DSM 12395</name>
    <dbReference type="NCBI Taxonomy" id="1121429"/>
    <lineage>
        <taxon>Bacteria</taxon>
        <taxon>Bacillati</taxon>
        <taxon>Bacillota</taxon>
        <taxon>Clostridia</taxon>
        <taxon>Eubacteriales</taxon>
        <taxon>Peptococcaceae</taxon>
        <taxon>Desulforamulus</taxon>
    </lineage>
</organism>
<dbReference type="PIRSF" id="PIRSF006661">
    <property type="entry name" value="PP-lp_UCP006661"/>
    <property type="match status" value="1"/>
</dbReference>
<dbReference type="InterPro" id="IPR052188">
    <property type="entry name" value="Ni-pincer_cofactor_biosynth"/>
</dbReference>
<accession>A0A1M5CIV6</accession>
<protein>
    <recommendedName>
        <fullName evidence="2">Asparagine synthetase domain-containing protein</fullName>
    </recommendedName>
</protein>
<dbReference type="EMBL" id="FQUY01000033">
    <property type="protein sequence ID" value="SHF54611.1"/>
    <property type="molecule type" value="Genomic_DNA"/>
</dbReference>
<dbReference type="OrthoDB" id="9776919at2"/>
<evidence type="ECO:0000259" key="2">
    <source>
        <dbReference type="Pfam" id="PF00733"/>
    </source>
</evidence>
<evidence type="ECO:0000313" key="3">
    <source>
        <dbReference type="EMBL" id="SHF54611.1"/>
    </source>
</evidence>